<feature type="non-terminal residue" evidence="1">
    <location>
        <position position="1"/>
    </location>
</feature>
<dbReference type="AlphaFoldDB" id="A0A6V7HIF4"/>
<evidence type="ECO:0000313" key="2">
    <source>
        <dbReference type="Proteomes" id="UP000752696"/>
    </source>
</evidence>
<organism evidence="1 2">
    <name type="scientific">Heterotrigona itama</name>
    <dbReference type="NCBI Taxonomy" id="395501"/>
    <lineage>
        <taxon>Eukaryota</taxon>
        <taxon>Metazoa</taxon>
        <taxon>Ecdysozoa</taxon>
        <taxon>Arthropoda</taxon>
        <taxon>Hexapoda</taxon>
        <taxon>Insecta</taxon>
        <taxon>Pterygota</taxon>
        <taxon>Neoptera</taxon>
        <taxon>Endopterygota</taxon>
        <taxon>Hymenoptera</taxon>
        <taxon>Apocrita</taxon>
        <taxon>Aculeata</taxon>
        <taxon>Apoidea</taxon>
        <taxon>Anthophila</taxon>
        <taxon>Apidae</taxon>
        <taxon>Heterotrigona</taxon>
    </lineage>
</organism>
<sequence>YSVDFYLSPIPAVYPKQREKFAGTIDNKSRKEEHFAFLPGQSRCPKKN</sequence>
<accession>A0A6V7HIF4</accession>
<reference evidence="1" key="1">
    <citation type="submission" date="2020-07" db="EMBL/GenBank/DDBJ databases">
        <authorList>
            <person name="Nazaruddin N."/>
        </authorList>
    </citation>
    <scope>NUCLEOTIDE SEQUENCE</scope>
</reference>
<proteinExistence type="predicted"/>
<dbReference type="EMBL" id="CAJDYZ010011943">
    <property type="protein sequence ID" value="CAD1480332.1"/>
    <property type="molecule type" value="Genomic_DNA"/>
</dbReference>
<feature type="non-terminal residue" evidence="1">
    <location>
        <position position="48"/>
    </location>
</feature>
<dbReference type="Proteomes" id="UP000752696">
    <property type="component" value="Unassembled WGS sequence"/>
</dbReference>
<keyword evidence="2" id="KW-1185">Reference proteome</keyword>
<protein>
    <submittedName>
        <fullName evidence="1">Uncharacterized protein</fullName>
    </submittedName>
</protein>
<comment type="caution">
    <text evidence="1">The sequence shown here is derived from an EMBL/GenBank/DDBJ whole genome shotgun (WGS) entry which is preliminary data.</text>
</comment>
<name>A0A6V7HIF4_9HYME</name>
<evidence type="ECO:0000313" key="1">
    <source>
        <dbReference type="EMBL" id="CAD1480332.1"/>
    </source>
</evidence>
<gene>
    <name evidence="1" type="ORF">MHI_LOCUS913139</name>
</gene>